<dbReference type="EMBL" id="CAKOFQ010006944">
    <property type="protein sequence ID" value="CAH1983721.1"/>
    <property type="molecule type" value="Genomic_DNA"/>
</dbReference>
<keyword evidence="2" id="KW-1185">Reference proteome</keyword>
<evidence type="ECO:0000313" key="2">
    <source>
        <dbReference type="Proteomes" id="UP001152888"/>
    </source>
</evidence>
<sequence length="40" mass="4571">MLKPRVKLPLSHYVHSWACINMKKLAASCVRLLSHIAKLL</sequence>
<gene>
    <name evidence="1" type="ORF">ACAOBT_LOCUS15711</name>
</gene>
<dbReference type="AlphaFoldDB" id="A0A9P0KVQ0"/>
<organism evidence="1 2">
    <name type="scientific">Acanthoscelides obtectus</name>
    <name type="common">Bean weevil</name>
    <name type="synonym">Bruchus obtectus</name>
    <dbReference type="NCBI Taxonomy" id="200917"/>
    <lineage>
        <taxon>Eukaryota</taxon>
        <taxon>Metazoa</taxon>
        <taxon>Ecdysozoa</taxon>
        <taxon>Arthropoda</taxon>
        <taxon>Hexapoda</taxon>
        <taxon>Insecta</taxon>
        <taxon>Pterygota</taxon>
        <taxon>Neoptera</taxon>
        <taxon>Endopterygota</taxon>
        <taxon>Coleoptera</taxon>
        <taxon>Polyphaga</taxon>
        <taxon>Cucujiformia</taxon>
        <taxon>Chrysomeloidea</taxon>
        <taxon>Chrysomelidae</taxon>
        <taxon>Bruchinae</taxon>
        <taxon>Bruchini</taxon>
        <taxon>Acanthoscelides</taxon>
    </lineage>
</organism>
<evidence type="ECO:0000313" key="1">
    <source>
        <dbReference type="EMBL" id="CAH1983721.1"/>
    </source>
</evidence>
<reference evidence="1" key="1">
    <citation type="submission" date="2022-03" db="EMBL/GenBank/DDBJ databases">
        <authorList>
            <person name="Sayadi A."/>
        </authorList>
    </citation>
    <scope>NUCLEOTIDE SEQUENCE</scope>
</reference>
<name>A0A9P0KVQ0_ACAOB</name>
<protein>
    <submittedName>
        <fullName evidence="1">Uncharacterized protein</fullName>
    </submittedName>
</protein>
<comment type="caution">
    <text evidence="1">The sequence shown here is derived from an EMBL/GenBank/DDBJ whole genome shotgun (WGS) entry which is preliminary data.</text>
</comment>
<dbReference type="Proteomes" id="UP001152888">
    <property type="component" value="Unassembled WGS sequence"/>
</dbReference>
<accession>A0A9P0KVQ0</accession>
<proteinExistence type="predicted"/>